<organism evidence="1">
    <name type="scientific">Anguilla anguilla</name>
    <name type="common">European freshwater eel</name>
    <name type="synonym">Muraena anguilla</name>
    <dbReference type="NCBI Taxonomy" id="7936"/>
    <lineage>
        <taxon>Eukaryota</taxon>
        <taxon>Metazoa</taxon>
        <taxon>Chordata</taxon>
        <taxon>Craniata</taxon>
        <taxon>Vertebrata</taxon>
        <taxon>Euteleostomi</taxon>
        <taxon>Actinopterygii</taxon>
        <taxon>Neopterygii</taxon>
        <taxon>Teleostei</taxon>
        <taxon>Anguilliformes</taxon>
        <taxon>Anguillidae</taxon>
        <taxon>Anguilla</taxon>
    </lineage>
</organism>
<proteinExistence type="predicted"/>
<sequence length="102" mass="11919">MSFKMTCTMAACKDGLDAHYQPLKEQTLIQIQGFKFKTCRTTVWRFLFNIIRFSQSAPLIKYLGAEKHKKICRHCMPPEIQTLNRLSHWLHKCSQLTTRGST</sequence>
<reference evidence="1" key="2">
    <citation type="journal article" date="2015" name="Fish Shellfish Immunol.">
        <title>Early steps in the European eel (Anguilla anguilla)-Vibrio vulnificus interaction in the gills: Role of the RtxA13 toxin.</title>
        <authorList>
            <person name="Callol A."/>
            <person name="Pajuelo D."/>
            <person name="Ebbesson L."/>
            <person name="Teles M."/>
            <person name="MacKenzie S."/>
            <person name="Amaro C."/>
        </authorList>
    </citation>
    <scope>NUCLEOTIDE SEQUENCE</scope>
</reference>
<protein>
    <submittedName>
        <fullName evidence="1">Uncharacterized protein</fullName>
    </submittedName>
</protein>
<name>A0A0E9WBQ4_ANGAN</name>
<dbReference type="AlphaFoldDB" id="A0A0E9WBQ4"/>
<reference evidence="1" key="1">
    <citation type="submission" date="2014-11" db="EMBL/GenBank/DDBJ databases">
        <authorList>
            <person name="Amaro Gonzalez C."/>
        </authorList>
    </citation>
    <scope>NUCLEOTIDE SEQUENCE</scope>
</reference>
<accession>A0A0E9WBQ4</accession>
<evidence type="ECO:0000313" key="1">
    <source>
        <dbReference type="EMBL" id="JAH87767.1"/>
    </source>
</evidence>
<dbReference type="EMBL" id="GBXM01020810">
    <property type="protein sequence ID" value="JAH87767.1"/>
    <property type="molecule type" value="Transcribed_RNA"/>
</dbReference>